<dbReference type="SUPFAM" id="SSF69754">
    <property type="entry name" value="Ribosome binding protein Y (YfiA homologue)"/>
    <property type="match status" value="1"/>
</dbReference>
<organism evidence="2 3">
    <name type="scientific">Leptospira fainei serovar Hurstbridge str. BUT 6</name>
    <dbReference type="NCBI Taxonomy" id="1193011"/>
    <lineage>
        <taxon>Bacteria</taxon>
        <taxon>Pseudomonadati</taxon>
        <taxon>Spirochaetota</taxon>
        <taxon>Spirochaetia</taxon>
        <taxon>Leptospirales</taxon>
        <taxon>Leptospiraceae</taxon>
        <taxon>Leptospira</taxon>
    </lineage>
</organism>
<reference evidence="2" key="1">
    <citation type="submission" date="2013-04" db="EMBL/GenBank/DDBJ databases">
        <authorList>
            <person name="Harkins D.M."/>
            <person name="Durkin A.S."/>
            <person name="Selengut J.D."/>
            <person name="Sanka R."/>
            <person name="DePew J."/>
            <person name="Purushe J."/>
            <person name="Ahmed A."/>
            <person name="van der Linden H."/>
            <person name="Goris M.G.A."/>
            <person name="Hartskeerl R.A."/>
            <person name="Vinetz J.M."/>
            <person name="Sutton G.G."/>
            <person name="Nelson W.C."/>
            <person name="Fouts D.E."/>
        </authorList>
    </citation>
    <scope>NUCLEOTIDE SEQUENCE [LARGE SCALE GENOMIC DNA]</scope>
    <source>
        <strain evidence="2">BUT 6</strain>
    </source>
</reference>
<accession>S3W8F9</accession>
<evidence type="ECO:0000313" key="3">
    <source>
        <dbReference type="Proteomes" id="UP000014540"/>
    </source>
</evidence>
<proteinExistence type="predicted"/>
<sequence length="146" mass="16500">MSHTFTPSFPGEEESSPFSCPDKPLPNEFRLNSTDSLIRLEVCKTAEEYTNMKIVFTWKNLDRSAAAEDYASKKLERIAKYVQKVVSLEISFEQIHGVINANLNLAADGNKFNAHKEDKDIYACIDGLEDKIVKQASKHHDKKAAH</sequence>
<dbReference type="InterPro" id="IPR003489">
    <property type="entry name" value="RHF/RaiA"/>
</dbReference>
<evidence type="ECO:0000313" key="2">
    <source>
        <dbReference type="EMBL" id="EPG76327.1"/>
    </source>
</evidence>
<dbReference type="NCBIfam" id="TIGR00741">
    <property type="entry name" value="yfiA"/>
    <property type="match status" value="1"/>
</dbReference>
<evidence type="ECO:0000256" key="1">
    <source>
        <dbReference type="SAM" id="MobiDB-lite"/>
    </source>
</evidence>
<gene>
    <name evidence="2" type="primary">raiA</name>
    <name evidence="2" type="ORF">LEP1GSC058_1191</name>
</gene>
<dbReference type="AlphaFoldDB" id="S3W8F9"/>
<protein>
    <submittedName>
        <fullName evidence="2">Ribosomal subunit interface protein</fullName>
    </submittedName>
</protein>
<dbReference type="STRING" id="1193011.LEP1GSC058_1191"/>
<dbReference type="Pfam" id="PF02482">
    <property type="entry name" value="Ribosomal_S30AE"/>
    <property type="match status" value="1"/>
</dbReference>
<feature type="compositionally biased region" description="Low complexity" evidence="1">
    <location>
        <begin position="1"/>
        <end position="10"/>
    </location>
</feature>
<dbReference type="InterPro" id="IPR036567">
    <property type="entry name" value="RHF-like"/>
</dbReference>
<dbReference type="Gene3D" id="3.30.160.100">
    <property type="entry name" value="Ribosome hibernation promotion factor-like"/>
    <property type="match status" value="1"/>
</dbReference>
<feature type="region of interest" description="Disordered" evidence="1">
    <location>
        <begin position="1"/>
        <end position="23"/>
    </location>
</feature>
<name>S3W8F9_9LEPT</name>
<dbReference type="CDD" id="cd00552">
    <property type="entry name" value="RaiA"/>
    <property type="match status" value="1"/>
</dbReference>
<dbReference type="Proteomes" id="UP000014540">
    <property type="component" value="Unassembled WGS sequence"/>
</dbReference>
<dbReference type="EMBL" id="AKWZ02000001">
    <property type="protein sequence ID" value="EPG76327.1"/>
    <property type="molecule type" value="Genomic_DNA"/>
</dbReference>
<keyword evidence="3" id="KW-1185">Reference proteome</keyword>
<comment type="caution">
    <text evidence="2">The sequence shown here is derived from an EMBL/GenBank/DDBJ whole genome shotgun (WGS) entry which is preliminary data.</text>
</comment>